<organism evidence="1 2">
    <name type="scientific">Roseimicrobium gellanilyticum</name>
    <dbReference type="NCBI Taxonomy" id="748857"/>
    <lineage>
        <taxon>Bacteria</taxon>
        <taxon>Pseudomonadati</taxon>
        <taxon>Verrucomicrobiota</taxon>
        <taxon>Verrucomicrobiia</taxon>
        <taxon>Verrucomicrobiales</taxon>
        <taxon>Verrucomicrobiaceae</taxon>
        <taxon>Roseimicrobium</taxon>
    </lineage>
</organism>
<dbReference type="Proteomes" id="UP000253426">
    <property type="component" value="Unassembled WGS sequence"/>
</dbReference>
<evidence type="ECO:0000313" key="1">
    <source>
        <dbReference type="EMBL" id="RBP38180.1"/>
    </source>
</evidence>
<protein>
    <submittedName>
        <fullName evidence="1">Uncharacterized protein</fullName>
    </submittedName>
</protein>
<keyword evidence="2" id="KW-1185">Reference proteome</keyword>
<name>A0A366H7Q1_9BACT</name>
<sequence>MRRASCRQLRRSSSRKTRWVIPRRKHLPLAVFLCKSFGDRTGERVVCRAVRALIAVTRNFRLISLHWRSSQARWAWILRSDSCSVMVVMRNVNPQWLQQLAETAWQHQLQARPHTKDRFEYCHSNSRNRSGRCDYVTVKALNDFFAMLTGLNSSCPQALAEWGSLMERRRFLISSAQSTRLPRAPMRKKSASGMGTVRNNRFIGSV</sequence>
<dbReference type="EMBL" id="QNRR01000012">
    <property type="protein sequence ID" value="RBP38180.1"/>
    <property type="molecule type" value="Genomic_DNA"/>
</dbReference>
<proteinExistence type="predicted"/>
<gene>
    <name evidence="1" type="ORF">DES53_112178</name>
</gene>
<comment type="caution">
    <text evidence="1">The sequence shown here is derived from an EMBL/GenBank/DDBJ whole genome shotgun (WGS) entry which is preliminary data.</text>
</comment>
<accession>A0A366H7Q1</accession>
<dbReference type="AlphaFoldDB" id="A0A366H7Q1"/>
<evidence type="ECO:0000313" key="2">
    <source>
        <dbReference type="Proteomes" id="UP000253426"/>
    </source>
</evidence>
<reference evidence="1 2" key="1">
    <citation type="submission" date="2018-06" db="EMBL/GenBank/DDBJ databases">
        <title>Genomic Encyclopedia of Type Strains, Phase IV (KMG-IV): sequencing the most valuable type-strain genomes for metagenomic binning, comparative biology and taxonomic classification.</title>
        <authorList>
            <person name="Goeker M."/>
        </authorList>
    </citation>
    <scope>NUCLEOTIDE SEQUENCE [LARGE SCALE GENOMIC DNA]</scope>
    <source>
        <strain evidence="1 2">DSM 25532</strain>
    </source>
</reference>